<gene>
    <name evidence="1" type="ORF">SAMN05444158_1132</name>
</gene>
<dbReference type="EMBL" id="LT629750">
    <property type="protein sequence ID" value="SDS14017.1"/>
    <property type="molecule type" value="Genomic_DNA"/>
</dbReference>
<reference evidence="2" key="1">
    <citation type="submission" date="2016-10" db="EMBL/GenBank/DDBJ databases">
        <authorList>
            <person name="Varghese N."/>
            <person name="Submissions S."/>
        </authorList>
    </citation>
    <scope>NUCLEOTIDE SEQUENCE [LARGE SCALE GENOMIC DNA]</scope>
    <source>
        <strain evidence="2">GAS369</strain>
    </source>
</reference>
<proteinExistence type="predicted"/>
<sequence>MPVDKVTWHQVGRVAEPGRYMFRFGWLTVSAEDLAVWEQFPHAAFTLVRTPAAKDDDEFHLGAFELREDASHGEQ</sequence>
<dbReference type="Proteomes" id="UP000243904">
    <property type="component" value="Chromosome I"/>
</dbReference>
<organism evidence="1 2">
    <name type="scientific">Bradyrhizobium canariense</name>
    <dbReference type="NCBI Taxonomy" id="255045"/>
    <lineage>
        <taxon>Bacteria</taxon>
        <taxon>Pseudomonadati</taxon>
        <taxon>Pseudomonadota</taxon>
        <taxon>Alphaproteobacteria</taxon>
        <taxon>Hyphomicrobiales</taxon>
        <taxon>Nitrobacteraceae</taxon>
        <taxon>Bradyrhizobium</taxon>
    </lineage>
</organism>
<dbReference type="RefSeq" id="WP_146686564.1">
    <property type="nucleotide sequence ID" value="NZ_LT629750.1"/>
</dbReference>
<dbReference type="AlphaFoldDB" id="A0A1H1PSN7"/>
<name>A0A1H1PSN7_9BRAD</name>
<accession>A0A1H1PSN7</accession>
<keyword evidence="2" id="KW-1185">Reference proteome</keyword>
<protein>
    <submittedName>
        <fullName evidence="1">Uncharacterized protein</fullName>
    </submittedName>
</protein>
<evidence type="ECO:0000313" key="1">
    <source>
        <dbReference type="EMBL" id="SDS14017.1"/>
    </source>
</evidence>
<evidence type="ECO:0000313" key="2">
    <source>
        <dbReference type="Proteomes" id="UP000243904"/>
    </source>
</evidence>